<evidence type="ECO:0000313" key="5">
    <source>
        <dbReference type="EMBL" id="RUP43670.1"/>
    </source>
</evidence>
<evidence type="ECO:0000256" key="2">
    <source>
        <dbReference type="ARBA" id="ARBA00022737"/>
    </source>
</evidence>
<dbReference type="GO" id="GO:0005739">
    <property type="term" value="C:mitochondrion"/>
    <property type="evidence" value="ECO:0007669"/>
    <property type="project" value="TreeGrafter"/>
</dbReference>
<reference evidence="5 6" key="1">
    <citation type="journal article" date="2018" name="New Phytol.">
        <title>Phylogenomics of Endogonaceae and evolution of mycorrhizas within Mucoromycota.</title>
        <authorList>
            <person name="Chang Y."/>
            <person name="Desiro A."/>
            <person name="Na H."/>
            <person name="Sandor L."/>
            <person name="Lipzen A."/>
            <person name="Clum A."/>
            <person name="Barry K."/>
            <person name="Grigoriev I.V."/>
            <person name="Martin F.M."/>
            <person name="Stajich J.E."/>
            <person name="Smith M.E."/>
            <person name="Bonito G."/>
            <person name="Spatafora J.W."/>
        </authorList>
    </citation>
    <scope>NUCLEOTIDE SEQUENCE [LARGE SCALE GENOMIC DNA]</scope>
    <source>
        <strain evidence="5 6">GMNB39</strain>
    </source>
</reference>
<feature type="compositionally biased region" description="Gly residues" evidence="3">
    <location>
        <begin position="258"/>
        <end position="268"/>
    </location>
</feature>
<feature type="region of interest" description="Disordered" evidence="3">
    <location>
        <begin position="706"/>
        <end position="772"/>
    </location>
</feature>
<name>A0A433CYK9_9FUNG</name>
<accession>A0A433CYK9</accession>
<dbReference type="AlphaFoldDB" id="A0A433CYK9"/>
<dbReference type="GO" id="GO:0005829">
    <property type="term" value="C:cytosol"/>
    <property type="evidence" value="ECO:0007669"/>
    <property type="project" value="TreeGrafter"/>
</dbReference>
<feature type="compositionally biased region" description="Low complexity" evidence="3">
    <location>
        <begin position="706"/>
        <end position="718"/>
    </location>
</feature>
<dbReference type="Gene3D" id="3.30.710.10">
    <property type="entry name" value="Potassium Channel Kv1.1, Chain A"/>
    <property type="match status" value="1"/>
</dbReference>
<protein>
    <recommendedName>
        <fullName evidence="4">BTB domain-containing protein</fullName>
    </recommendedName>
</protein>
<dbReference type="InterPro" id="IPR000210">
    <property type="entry name" value="BTB/POZ_dom"/>
</dbReference>
<dbReference type="Proteomes" id="UP000268093">
    <property type="component" value="Unassembled WGS sequence"/>
</dbReference>
<evidence type="ECO:0000313" key="6">
    <source>
        <dbReference type="Proteomes" id="UP000268093"/>
    </source>
</evidence>
<dbReference type="GO" id="GO:0045454">
    <property type="term" value="P:cell redox homeostasis"/>
    <property type="evidence" value="ECO:0007669"/>
    <property type="project" value="TreeGrafter"/>
</dbReference>
<dbReference type="Gene3D" id="2.120.10.80">
    <property type="entry name" value="Kelch-type beta propeller"/>
    <property type="match status" value="1"/>
</dbReference>
<dbReference type="InterPro" id="IPR011333">
    <property type="entry name" value="SKP1/BTB/POZ_sf"/>
</dbReference>
<dbReference type="SUPFAM" id="SSF54695">
    <property type="entry name" value="POZ domain"/>
    <property type="match status" value="1"/>
</dbReference>
<evidence type="ECO:0000259" key="4">
    <source>
        <dbReference type="SMART" id="SM00225"/>
    </source>
</evidence>
<keyword evidence="6" id="KW-1185">Reference proteome</keyword>
<gene>
    <name evidence="5" type="ORF">BC936DRAFT_136869</name>
</gene>
<dbReference type="SUPFAM" id="SSF117281">
    <property type="entry name" value="Kelch motif"/>
    <property type="match status" value="1"/>
</dbReference>
<proteinExistence type="predicted"/>
<keyword evidence="1" id="KW-0880">Kelch repeat</keyword>
<dbReference type="PANTHER" id="PTHR43503:SF2">
    <property type="entry name" value="NEGATIVE REGULATOR OF SPORULATION MDS3-RELATED"/>
    <property type="match status" value="1"/>
</dbReference>
<organism evidence="5 6">
    <name type="scientific">Jimgerdemannia flammicorona</name>
    <dbReference type="NCBI Taxonomy" id="994334"/>
    <lineage>
        <taxon>Eukaryota</taxon>
        <taxon>Fungi</taxon>
        <taxon>Fungi incertae sedis</taxon>
        <taxon>Mucoromycota</taxon>
        <taxon>Mucoromycotina</taxon>
        <taxon>Endogonomycetes</taxon>
        <taxon>Endogonales</taxon>
        <taxon>Endogonaceae</taxon>
        <taxon>Jimgerdemannia</taxon>
    </lineage>
</organism>
<sequence>TPPSPPLPVSFTAVTKDPPKPAKPYLNTLHYPFFAHYQNKMAPGIQSIADLTTQTRITTGEIPPPLVGASTTVVGTRLILFAGRLVSSRKMTNDLYILDLDSFHWTRHIPPPDSDKPPKPRYFHSANAYKNQLVFFGGMGYSRASADGLSVLDDVSVLDLETLSWRHPEVVPSLYNPRPRYAHLSSMTGNRLVVVGGQDISNLYIEEINVLDMDEWTWVLSRPFEKHCGAYRSVAVCSTVASSIPLFGINQAHDIGGPLGSGLSSGGPPGSPGEPPLSASPLSNDEYLRRMPSNTATNGASGSQQRNVTSPTGQPTLRKSPSNGAIPHSPSVRGKRNSRDSIYRLSYSHQPSEENPNPIYLYSNYNFTDVRRELQLIFPPTQHNFKIDDHSASMSGNILPPGLRFPSGHVLGHHFILAGTYLTPQSQAFSLWCLSLANLVWTRVETGSIFSSGSWNRGVLHDSSNKFYVLGHRDRNLLEDYNHRQVNFDHVTIVDMEAFGVYQPPPATCAPLAQELGLSLLNDPGLADFEVLTGDRQNIPVNSAILAQRWPYFKELLKQSTETVEVMVRVPRKDGLGIESGEKIDEVEELGDITPAKVERKPAILSPRDHTLTFPEPFPVVIAFLQYIYTDHLLTAQQHQPHILAQLLLLSDMYDIPRLRDLTAHALHQMLNMSTAALIYETAALSNQTGLQIRALKVMIGAKKMMQQQQARSQSRMQSGGGQPPTPPLGPGSPGNPGDYSPGDGYFGNGNGGANFLDDPSPSPQGGMFGGNSFGMSNSSAAFDGGRMSLYDSNHHQSSFGPGVAARGRTASAGTLPPYSGPRTSSPFGVNGVNGGSYPLPPTPASPTMSTVSSASLSTSPPPSYQTRLGAALPYGRSASHRWTIVCFHGWPVHSNRVAFARKQEEKFVESRQGKAGAEVDGRLWHVDVDVWDAVICTRFGLGLSFSGCRAGAFGITK</sequence>
<dbReference type="SMART" id="SM00225">
    <property type="entry name" value="BTB"/>
    <property type="match status" value="1"/>
</dbReference>
<feature type="non-terminal residue" evidence="5">
    <location>
        <position position="1"/>
    </location>
</feature>
<evidence type="ECO:0000256" key="3">
    <source>
        <dbReference type="SAM" id="MobiDB-lite"/>
    </source>
</evidence>
<dbReference type="Pfam" id="PF24681">
    <property type="entry name" value="Kelch_KLHDC2_KLHL20_DRC7"/>
    <property type="match status" value="1"/>
</dbReference>
<dbReference type="OrthoDB" id="10001928at2759"/>
<feature type="region of interest" description="Disordered" evidence="3">
    <location>
        <begin position="258"/>
        <end position="339"/>
    </location>
</feature>
<feature type="domain" description="BTB" evidence="4">
    <location>
        <begin position="527"/>
        <end position="671"/>
    </location>
</feature>
<dbReference type="EMBL" id="RBNI01010529">
    <property type="protein sequence ID" value="RUP43670.1"/>
    <property type="molecule type" value="Genomic_DNA"/>
</dbReference>
<feature type="region of interest" description="Disordered" evidence="3">
    <location>
        <begin position="794"/>
        <end position="865"/>
    </location>
</feature>
<comment type="caution">
    <text evidence="5">The sequence shown here is derived from an EMBL/GenBank/DDBJ whole genome shotgun (WGS) entry which is preliminary data.</text>
</comment>
<dbReference type="InterPro" id="IPR015915">
    <property type="entry name" value="Kelch-typ_b-propeller"/>
</dbReference>
<feature type="compositionally biased region" description="Low complexity" evidence="3">
    <location>
        <begin position="846"/>
        <end position="859"/>
    </location>
</feature>
<feature type="compositionally biased region" description="Polar residues" evidence="3">
    <location>
        <begin position="292"/>
        <end position="323"/>
    </location>
</feature>
<evidence type="ECO:0000256" key="1">
    <source>
        <dbReference type="ARBA" id="ARBA00022441"/>
    </source>
</evidence>
<dbReference type="PANTHER" id="PTHR43503">
    <property type="entry name" value="MCG48959-RELATED"/>
    <property type="match status" value="1"/>
</dbReference>
<keyword evidence="2" id="KW-0677">Repeat</keyword>